<dbReference type="InterPro" id="IPR001867">
    <property type="entry name" value="OmpR/PhoB-type_DNA-bd"/>
</dbReference>
<dbReference type="SUPFAM" id="SSF46894">
    <property type="entry name" value="C-terminal effector domain of the bipartite response regulators"/>
    <property type="match status" value="1"/>
</dbReference>
<dbReference type="CDD" id="cd00060">
    <property type="entry name" value="FHA"/>
    <property type="match status" value="1"/>
</dbReference>
<dbReference type="EMBL" id="ADVG01000001">
    <property type="protein sequence ID" value="EFH88146.1"/>
    <property type="molecule type" value="Genomic_DNA"/>
</dbReference>
<organism evidence="5 6">
    <name type="scientific">Ktedonobacter racemifer DSM 44963</name>
    <dbReference type="NCBI Taxonomy" id="485913"/>
    <lineage>
        <taxon>Bacteria</taxon>
        <taxon>Bacillati</taxon>
        <taxon>Chloroflexota</taxon>
        <taxon>Ktedonobacteria</taxon>
        <taxon>Ktedonobacterales</taxon>
        <taxon>Ktedonobacteraceae</taxon>
        <taxon>Ktedonobacter</taxon>
    </lineage>
</organism>
<feature type="domain" description="FHA" evidence="3">
    <location>
        <begin position="27"/>
        <end position="76"/>
    </location>
</feature>
<dbReference type="Pfam" id="PF00486">
    <property type="entry name" value="Trans_reg_C"/>
    <property type="match status" value="1"/>
</dbReference>
<evidence type="ECO:0000313" key="5">
    <source>
        <dbReference type="EMBL" id="EFH88146.1"/>
    </source>
</evidence>
<dbReference type="InterPro" id="IPR008984">
    <property type="entry name" value="SMAD_FHA_dom_sf"/>
</dbReference>
<feature type="DNA-binding region" description="OmpR/PhoB-type" evidence="2">
    <location>
        <begin position="126"/>
        <end position="236"/>
    </location>
</feature>
<dbReference type="GO" id="GO:0003677">
    <property type="term" value="F:DNA binding"/>
    <property type="evidence" value="ECO:0007669"/>
    <property type="project" value="UniProtKB-UniRule"/>
</dbReference>
<dbReference type="GO" id="GO:0000160">
    <property type="term" value="P:phosphorelay signal transduction system"/>
    <property type="evidence" value="ECO:0007669"/>
    <property type="project" value="InterPro"/>
</dbReference>
<sequence length="244" mass="28284">MDMLLPFLDISGPDGQHFQVELEKDAVTIGRFDQFNDIALSPDPQQLITRKVHCTLEHDLYGWWVADNGSVNRTFVRRGDDIQIVQGRTLLNEGESIRILGRLTETGEPLYWELTFSDPLGTRPSGPPRQVAYLEYDWIEARLYRVEGSRRLEIHEIRPQEHKLIRYMEQRNRANGNVAVMCSYEELLAAVWGEEAYHTEGDINHLIWELRKKLEPDPKAPRFLETVRGLGYRLVTSPRGKEEA</sequence>
<evidence type="ECO:0000256" key="1">
    <source>
        <dbReference type="ARBA" id="ARBA00023125"/>
    </source>
</evidence>
<dbReference type="eggNOG" id="COG0745">
    <property type="taxonomic scope" value="Bacteria"/>
</dbReference>
<evidence type="ECO:0000259" key="4">
    <source>
        <dbReference type="PROSITE" id="PS51755"/>
    </source>
</evidence>
<dbReference type="Pfam" id="PF00498">
    <property type="entry name" value="FHA"/>
    <property type="match status" value="1"/>
</dbReference>
<dbReference type="CDD" id="cd00383">
    <property type="entry name" value="trans_reg_C"/>
    <property type="match status" value="1"/>
</dbReference>
<dbReference type="Proteomes" id="UP000004508">
    <property type="component" value="Unassembled WGS sequence"/>
</dbReference>
<name>D6TCN2_KTERA</name>
<dbReference type="OrthoDB" id="162419at2"/>
<dbReference type="PROSITE" id="PS51755">
    <property type="entry name" value="OMPR_PHOB"/>
    <property type="match status" value="1"/>
</dbReference>
<feature type="domain" description="OmpR/PhoB-type" evidence="4">
    <location>
        <begin position="126"/>
        <end position="236"/>
    </location>
</feature>
<dbReference type="InterPro" id="IPR016032">
    <property type="entry name" value="Sig_transdc_resp-reg_C-effctor"/>
</dbReference>
<gene>
    <name evidence="5" type="ORF">Krac_9550</name>
</gene>
<accession>D6TCN2</accession>
<dbReference type="InParanoid" id="D6TCN2"/>
<keyword evidence="6" id="KW-1185">Reference proteome</keyword>
<dbReference type="STRING" id="485913.Krac_9550"/>
<protein>
    <submittedName>
        <fullName evidence="5">Putative two component transcriptional regulator, winged helix family</fullName>
    </submittedName>
</protein>
<dbReference type="RefSeq" id="WP_007903948.1">
    <property type="nucleotide sequence ID" value="NZ_ADVG01000001.1"/>
</dbReference>
<comment type="caution">
    <text evidence="5">The sequence shown here is derived from an EMBL/GenBank/DDBJ whole genome shotgun (WGS) entry which is preliminary data.</text>
</comment>
<dbReference type="InterPro" id="IPR000253">
    <property type="entry name" value="FHA_dom"/>
</dbReference>
<dbReference type="PROSITE" id="PS50006">
    <property type="entry name" value="FHA_DOMAIN"/>
    <property type="match status" value="1"/>
</dbReference>
<dbReference type="SMART" id="SM00862">
    <property type="entry name" value="Trans_reg_C"/>
    <property type="match status" value="1"/>
</dbReference>
<evidence type="ECO:0000259" key="3">
    <source>
        <dbReference type="PROSITE" id="PS50006"/>
    </source>
</evidence>
<dbReference type="Gene3D" id="2.60.200.20">
    <property type="match status" value="1"/>
</dbReference>
<dbReference type="Gene3D" id="1.10.10.10">
    <property type="entry name" value="Winged helix-like DNA-binding domain superfamily/Winged helix DNA-binding domain"/>
    <property type="match status" value="1"/>
</dbReference>
<dbReference type="SUPFAM" id="SSF49879">
    <property type="entry name" value="SMAD/FHA domain"/>
    <property type="match status" value="1"/>
</dbReference>
<dbReference type="GO" id="GO:0006355">
    <property type="term" value="P:regulation of DNA-templated transcription"/>
    <property type="evidence" value="ECO:0007669"/>
    <property type="project" value="InterPro"/>
</dbReference>
<dbReference type="AlphaFoldDB" id="D6TCN2"/>
<dbReference type="eggNOG" id="COG1716">
    <property type="taxonomic scope" value="Bacteria"/>
</dbReference>
<evidence type="ECO:0000256" key="2">
    <source>
        <dbReference type="PROSITE-ProRule" id="PRU01091"/>
    </source>
</evidence>
<dbReference type="InterPro" id="IPR036388">
    <property type="entry name" value="WH-like_DNA-bd_sf"/>
</dbReference>
<reference evidence="5 6" key="1">
    <citation type="journal article" date="2011" name="Stand. Genomic Sci.">
        <title>Non-contiguous finished genome sequence and contextual data of the filamentous soil bacterium Ktedonobacter racemifer type strain (SOSP1-21).</title>
        <authorList>
            <person name="Chang Y.J."/>
            <person name="Land M."/>
            <person name="Hauser L."/>
            <person name="Chertkov O."/>
            <person name="Del Rio T.G."/>
            <person name="Nolan M."/>
            <person name="Copeland A."/>
            <person name="Tice H."/>
            <person name="Cheng J.F."/>
            <person name="Lucas S."/>
            <person name="Han C."/>
            <person name="Goodwin L."/>
            <person name="Pitluck S."/>
            <person name="Ivanova N."/>
            <person name="Ovchinikova G."/>
            <person name="Pati A."/>
            <person name="Chen A."/>
            <person name="Palaniappan K."/>
            <person name="Mavromatis K."/>
            <person name="Liolios K."/>
            <person name="Brettin T."/>
            <person name="Fiebig A."/>
            <person name="Rohde M."/>
            <person name="Abt B."/>
            <person name="Goker M."/>
            <person name="Detter J.C."/>
            <person name="Woyke T."/>
            <person name="Bristow J."/>
            <person name="Eisen J.A."/>
            <person name="Markowitz V."/>
            <person name="Hugenholtz P."/>
            <person name="Kyrpides N.C."/>
            <person name="Klenk H.P."/>
            <person name="Lapidus A."/>
        </authorList>
    </citation>
    <scope>NUCLEOTIDE SEQUENCE [LARGE SCALE GENOMIC DNA]</scope>
    <source>
        <strain evidence="6">DSM 44963</strain>
    </source>
</reference>
<proteinExistence type="predicted"/>
<evidence type="ECO:0000313" key="6">
    <source>
        <dbReference type="Proteomes" id="UP000004508"/>
    </source>
</evidence>
<keyword evidence="1 2" id="KW-0238">DNA-binding</keyword>